<feature type="domain" description="R13L1/DRL21-like LRR repeat region" evidence="3">
    <location>
        <begin position="277"/>
        <end position="385"/>
    </location>
</feature>
<dbReference type="SUPFAM" id="SSF52058">
    <property type="entry name" value="L domain-like"/>
    <property type="match status" value="2"/>
</dbReference>
<protein>
    <submittedName>
        <fullName evidence="4">Uncharacterized protein</fullName>
    </submittedName>
</protein>
<dbReference type="OrthoDB" id="1728874at2759"/>
<dbReference type="Proteomes" id="UP000631114">
    <property type="component" value="Unassembled WGS sequence"/>
</dbReference>
<gene>
    <name evidence="4" type="ORF">IFM89_027357</name>
</gene>
<feature type="domain" description="Disease resistance R13L4/SHOC-2-like LRR" evidence="2">
    <location>
        <begin position="107"/>
        <end position="194"/>
    </location>
</feature>
<name>A0A835LIV0_9MAGN</name>
<dbReference type="PANTHER" id="PTHR47186:SF3">
    <property type="entry name" value="OS09G0267800 PROTEIN"/>
    <property type="match status" value="1"/>
</dbReference>
<keyword evidence="1" id="KW-0677">Repeat</keyword>
<keyword evidence="5" id="KW-1185">Reference proteome</keyword>
<dbReference type="Gene3D" id="3.80.10.10">
    <property type="entry name" value="Ribonuclease Inhibitor"/>
    <property type="match status" value="3"/>
</dbReference>
<dbReference type="Pfam" id="PF23598">
    <property type="entry name" value="LRR_14"/>
    <property type="match status" value="2"/>
</dbReference>
<dbReference type="Pfam" id="PF25019">
    <property type="entry name" value="LRR_R13L1-DRL21"/>
    <property type="match status" value="1"/>
</dbReference>
<dbReference type="InterPro" id="IPR055414">
    <property type="entry name" value="LRR_R13L4/SHOC2-like"/>
</dbReference>
<dbReference type="EMBL" id="JADFTS010000008">
    <property type="protein sequence ID" value="KAF9594082.1"/>
    <property type="molecule type" value="Genomic_DNA"/>
</dbReference>
<sequence>MGKRVEEIRGKLDEIASERSKFHLIPGVADTTTGVTEFGPDRETSSVLTEPLIYGRDEDRENIARHVSVVCESAPSPATSNTLFKSPPACRTVLFLDQKTTPPLDHCVSSLSRFKYLRVLDLSYVWTIKVLPPIFGRLKHLRYLNLCNVDLASLPKSVCNLRNLQILNLSYNSKLTVLPSSIGNLKRLRCLDLSGCGIMVFPESICNLTNLRTLNLYECLKLKMLPKSLRNMRNLRSLVIDKHATELTCMPLGIGQLACLRELSTFAVSPVSESAGIRELEELNHLKGELTITGLQHVCDPRDAEQAKLRSKEKLSELRLIWTDGDVEGNNSKEVLERLEPHPNVQVLVIDGYPGVMLPSWVGSSAALISLSLFSMPNVEGWCPLLPSRLGRLELYGCPKLKLPSQLPSSIKVLAVEKCNDPMLNAVKKLPILSYLCISGFAQAETLPEAPLQNLTCLETFIIRDCDKLKSLPTELENLMTLRSLEIGNCGGLESLTEGLSNLTCLKRLAIHNCRSLKSLSQSSLQHLSALETLLLRGCPDLEIMSLGYQHLIALQDLELTSFPQLISFPEEIQHASRLEMLTIYDCKNLRALPDWLLALPVLSKLHISRCHPDLHRRCKDWNRIPHLRFLNEEL</sequence>
<comment type="caution">
    <text evidence="4">The sequence shown here is derived from an EMBL/GenBank/DDBJ whole genome shotgun (WGS) entry which is preliminary data.</text>
</comment>
<reference evidence="4 5" key="1">
    <citation type="submission" date="2020-10" db="EMBL/GenBank/DDBJ databases">
        <title>The Coptis chinensis genome and diversification of protoberbering-type alkaloids.</title>
        <authorList>
            <person name="Wang B."/>
            <person name="Shu S."/>
            <person name="Song C."/>
            <person name="Liu Y."/>
        </authorList>
    </citation>
    <scope>NUCLEOTIDE SEQUENCE [LARGE SCALE GENOMIC DNA]</scope>
    <source>
        <strain evidence="4">HL-2020</strain>
        <tissue evidence="4">Leaf</tissue>
    </source>
</reference>
<evidence type="ECO:0000259" key="2">
    <source>
        <dbReference type="Pfam" id="PF23598"/>
    </source>
</evidence>
<evidence type="ECO:0000313" key="4">
    <source>
        <dbReference type="EMBL" id="KAF9594082.1"/>
    </source>
</evidence>
<proteinExistence type="predicted"/>
<dbReference type="AlphaFoldDB" id="A0A835LIV0"/>
<organism evidence="4 5">
    <name type="scientific">Coptis chinensis</name>
    <dbReference type="NCBI Taxonomy" id="261450"/>
    <lineage>
        <taxon>Eukaryota</taxon>
        <taxon>Viridiplantae</taxon>
        <taxon>Streptophyta</taxon>
        <taxon>Embryophyta</taxon>
        <taxon>Tracheophyta</taxon>
        <taxon>Spermatophyta</taxon>
        <taxon>Magnoliopsida</taxon>
        <taxon>Ranunculales</taxon>
        <taxon>Ranunculaceae</taxon>
        <taxon>Coptidoideae</taxon>
        <taxon>Coptis</taxon>
    </lineage>
</organism>
<dbReference type="PANTHER" id="PTHR47186">
    <property type="entry name" value="LEUCINE-RICH REPEAT-CONTAINING PROTEIN 57"/>
    <property type="match status" value="1"/>
</dbReference>
<evidence type="ECO:0000313" key="5">
    <source>
        <dbReference type="Proteomes" id="UP000631114"/>
    </source>
</evidence>
<feature type="domain" description="Disease resistance R13L4/SHOC-2-like LRR" evidence="2">
    <location>
        <begin position="411"/>
        <end position="609"/>
    </location>
</feature>
<accession>A0A835LIV0</accession>
<evidence type="ECO:0000256" key="1">
    <source>
        <dbReference type="ARBA" id="ARBA00022737"/>
    </source>
</evidence>
<evidence type="ECO:0000259" key="3">
    <source>
        <dbReference type="Pfam" id="PF25019"/>
    </source>
</evidence>
<dbReference type="InterPro" id="IPR032675">
    <property type="entry name" value="LRR_dom_sf"/>
</dbReference>
<dbReference type="InterPro" id="IPR056789">
    <property type="entry name" value="LRR_R13L1-DRL21"/>
</dbReference>